<dbReference type="PROSITE" id="PS50114">
    <property type="entry name" value="GATA_ZN_FINGER_2"/>
    <property type="match status" value="1"/>
</dbReference>
<dbReference type="GO" id="GO:0030154">
    <property type="term" value="P:cell differentiation"/>
    <property type="evidence" value="ECO:0007669"/>
    <property type="project" value="TreeGrafter"/>
</dbReference>
<evidence type="ECO:0000256" key="6">
    <source>
        <dbReference type="PROSITE-ProRule" id="PRU00094"/>
    </source>
</evidence>
<organism evidence="8 9">
    <name type="scientific">Coptis chinensis</name>
    <dbReference type="NCBI Taxonomy" id="261450"/>
    <lineage>
        <taxon>Eukaryota</taxon>
        <taxon>Viridiplantae</taxon>
        <taxon>Streptophyta</taxon>
        <taxon>Embryophyta</taxon>
        <taxon>Tracheophyta</taxon>
        <taxon>Spermatophyta</taxon>
        <taxon>Magnoliopsida</taxon>
        <taxon>Ranunculales</taxon>
        <taxon>Ranunculaceae</taxon>
        <taxon>Coptidoideae</taxon>
        <taxon>Coptis</taxon>
    </lineage>
</organism>
<dbReference type="PANTHER" id="PTHR45658">
    <property type="entry name" value="GATA TRANSCRIPTION FACTOR"/>
    <property type="match status" value="1"/>
</dbReference>
<dbReference type="Proteomes" id="UP000631114">
    <property type="component" value="Unassembled WGS sequence"/>
</dbReference>
<dbReference type="AlphaFoldDB" id="A0A835HHX2"/>
<keyword evidence="3 6" id="KW-0863">Zinc-finger</keyword>
<comment type="similarity">
    <text evidence="1">Belongs to the type IV zinc-finger family. Class A subfamily.</text>
</comment>
<feature type="domain" description="GATA-type" evidence="7">
    <location>
        <begin position="154"/>
        <end position="190"/>
    </location>
</feature>
<keyword evidence="2" id="KW-0479">Metal-binding</keyword>
<dbReference type="InterPro" id="IPR013088">
    <property type="entry name" value="Znf_NHR/GATA"/>
</dbReference>
<evidence type="ECO:0000256" key="4">
    <source>
        <dbReference type="ARBA" id="ARBA00022833"/>
    </source>
</evidence>
<proteinExistence type="inferred from homology"/>
<evidence type="ECO:0000259" key="7">
    <source>
        <dbReference type="PROSITE" id="PS50114"/>
    </source>
</evidence>
<dbReference type="InterPro" id="IPR051140">
    <property type="entry name" value="GATA_TF"/>
</dbReference>
<dbReference type="GO" id="GO:0043565">
    <property type="term" value="F:sequence-specific DNA binding"/>
    <property type="evidence" value="ECO:0007669"/>
    <property type="project" value="InterPro"/>
</dbReference>
<dbReference type="Gene3D" id="3.30.50.10">
    <property type="entry name" value="Erythroid Transcription Factor GATA-1, subunit A"/>
    <property type="match status" value="1"/>
</dbReference>
<evidence type="ECO:0000313" key="9">
    <source>
        <dbReference type="Proteomes" id="UP000631114"/>
    </source>
</evidence>
<dbReference type="GO" id="GO:0006355">
    <property type="term" value="P:regulation of DNA-templated transcription"/>
    <property type="evidence" value="ECO:0007669"/>
    <property type="project" value="InterPro"/>
</dbReference>
<keyword evidence="5" id="KW-0010">Activator</keyword>
<name>A0A835HHX2_9MAGN</name>
<dbReference type="SMART" id="SM00401">
    <property type="entry name" value="ZnF_GATA"/>
    <property type="match status" value="1"/>
</dbReference>
<dbReference type="GO" id="GO:0008270">
    <property type="term" value="F:zinc ion binding"/>
    <property type="evidence" value="ECO:0007669"/>
    <property type="project" value="UniProtKB-KW"/>
</dbReference>
<reference evidence="8 9" key="1">
    <citation type="submission" date="2020-10" db="EMBL/GenBank/DDBJ databases">
        <title>The Coptis chinensis genome and diversification of protoberbering-type alkaloids.</title>
        <authorList>
            <person name="Wang B."/>
            <person name="Shu S."/>
            <person name="Song C."/>
            <person name="Liu Y."/>
        </authorList>
    </citation>
    <scope>NUCLEOTIDE SEQUENCE [LARGE SCALE GENOMIC DNA]</scope>
    <source>
        <strain evidence="8">HL-2020</strain>
        <tissue evidence="8">Leaf</tissue>
    </source>
</reference>
<keyword evidence="4" id="KW-0862">Zinc</keyword>
<dbReference type="PANTHER" id="PTHR45658:SF102">
    <property type="entry name" value="GATA TRANSCRIPTION FACTOR 29"/>
    <property type="match status" value="1"/>
</dbReference>
<dbReference type="InterPro" id="IPR000679">
    <property type="entry name" value="Znf_GATA"/>
</dbReference>
<dbReference type="OrthoDB" id="2162994at2759"/>
<evidence type="ECO:0000256" key="1">
    <source>
        <dbReference type="ARBA" id="ARBA00005694"/>
    </source>
</evidence>
<sequence>MAIQDTLNTLDTLDFALDDLEDLETETTPRFINSSLMDFEPLCIPNDPIEEIGLWFVPNFSDDSISLESESFSTTPSCENPSLVSFSPTASCESPSFVSFPTTPEQDIESNAKKRSFGEDLHEVLVQENHVLMKKQRSKRSPKRVGPFKVKVLPPKRRSCTHCGTEETPQWRVGPSGPKTLCNACGVRYKSGRLVPEYRPAASPTFNSEMHSNSHKQIVKMRLTRDV</sequence>
<accession>A0A835HHX2</accession>
<dbReference type="GO" id="GO:0005634">
    <property type="term" value="C:nucleus"/>
    <property type="evidence" value="ECO:0007669"/>
    <property type="project" value="TreeGrafter"/>
</dbReference>
<dbReference type="Pfam" id="PF00320">
    <property type="entry name" value="GATA"/>
    <property type="match status" value="1"/>
</dbReference>
<evidence type="ECO:0000256" key="3">
    <source>
        <dbReference type="ARBA" id="ARBA00022771"/>
    </source>
</evidence>
<protein>
    <recommendedName>
        <fullName evidence="7">GATA-type domain-containing protein</fullName>
    </recommendedName>
</protein>
<dbReference type="SUPFAM" id="SSF57716">
    <property type="entry name" value="Glucocorticoid receptor-like (DNA-binding domain)"/>
    <property type="match status" value="1"/>
</dbReference>
<evidence type="ECO:0000313" key="8">
    <source>
        <dbReference type="EMBL" id="KAF9599759.1"/>
    </source>
</evidence>
<dbReference type="EMBL" id="JADFTS010000006">
    <property type="protein sequence ID" value="KAF9599759.1"/>
    <property type="molecule type" value="Genomic_DNA"/>
</dbReference>
<gene>
    <name evidence="8" type="ORF">IFM89_001705</name>
</gene>
<comment type="caution">
    <text evidence="8">The sequence shown here is derived from an EMBL/GenBank/DDBJ whole genome shotgun (WGS) entry which is preliminary data.</text>
</comment>
<evidence type="ECO:0000256" key="5">
    <source>
        <dbReference type="ARBA" id="ARBA00023159"/>
    </source>
</evidence>
<evidence type="ECO:0000256" key="2">
    <source>
        <dbReference type="ARBA" id="ARBA00022723"/>
    </source>
</evidence>
<dbReference type="CDD" id="cd00202">
    <property type="entry name" value="ZnF_GATA"/>
    <property type="match status" value="1"/>
</dbReference>
<dbReference type="FunFam" id="3.30.50.10:FF:000038">
    <property type="entry name" value="GATA transcription factor 14"/>
    <property type="match status" value="1"/>
</dbReference>
<keyword evidence="9" id="KW-1185">Reference proteome</keyword>